<evidence type="ECO:0000256" key="1">
    <source>
        <dbReference type="SAM" id="Phobius"/>
    </source>
</evidence>
<dbReference type="PANTHER" id="PTHR31469:SF8">
    <property type="entry name" value="OS07G0641000 PROTEIN"/>
    <property type="match status" value="1"/>
</dbReference>
<dbReference type="GO" id="GO:0005794">
    <property type="term" value="C:Golgi apparatus"/>
    <property type="evidence" value="ECO:0007669"/>
    <property type="project" value="TreeGrafter"/>
</dbReference>
<reference evidence="2" key="1">
    <citation type="submission" date="2020-01" db="EMBL/GenBank/DDBJ databases">
        <title>Genome sequence of Kobresia littledalei, the first chromosome-level genome in the family Cyperaceae.</title>
        <authorList>
            <person name="Qu G."/>
        </authorList>
    </citation>
    <scope>NUCLEOTIDE SEQUENCE</scope>
    <source>
        <strain evidence="2">C.B.Clarke</strain>
        <tissue evidence="2">Leaf</tissue>
    </source>
</reference>
<dbReference type="FunFam" id="3.40.50.11350:FF:000006">
    <property type="entry name" value="Calcium ion binding"/>
    <property type="match status" value="1"/>
</dbReference>
<accession>A0A833QNE5</accession>
<dbReference type="AlphaFoldDB" id="A0A833QNE5"/>
<sequence>MAMLRIGKGVSYSRHRPQPVRIFLLIASAIVLGVLLVFLSFSFSFSANSKEREAKKYLYWGNRIDCPGKCCEECAGLAHQESSLRCALEEALVLDRIFVMPSRMCLSKIHNTKGILHTSNSTSSDERWEANSCAMDSLYDIQLISQIVPVILDNSDAWFQVLSEGKKLGKKGIIHVKGVSRAELKGNKSYYDALLINRTANPLAWFAECKDRKNRRSVRLPYSLLPTMAAKRLRDAADKIKGLLGDYDAIHVRRGDRLKTRTDKSGVKRSLFPHLDRDTQPQFIQKRIAKWVPKGRTLFVASNERKPGFFAPLSVRYKLAYSSNYSYILDPLIENNYQLFMMERLIMQGARTFIKTFKEDEGDLFLTDDPKKTSNNWQIPVYTDEEKEN</sequence>
<evidence type="ECO:0000313" key="2">
    <source>
        <dbReference type="EMBL" id="KAF3326118.1"/>
    </source>
</evidence>
<dbReference type="Proteomes" id="UP000623129">
    <property type="component" value="Unassembled WGS sequence"/>
</dbReference>
<keyword evidence="1" id="KW-0472">Membrane</keyword>
<dbReference type="PANTHER" id="PTHR31469">
    <property type="entry name" value="OS07G0633600 PROTEIN"/>
    <property type="match status" value="1"/>
</dbReference>
<protein>
    <recommendedName>
        <fullName evidence="4">O-fucosyltransferase family protein</fullName>
    </recommendedName>
</protein>
<feature type="transmembrane region" description="Helical" evidence="1">
    <location>
        <begin position="20"/>
        <end position="43"/>
    </location>
</feature>
<organism evidence="2 3">
    <name type="scientific">Carex littledalei</name>
    <dbReference type="NCBI Taxonomy" id="544730"/>
    <lineage>
        <taxon>Eukaryota</taxon>
        <taxon>Viridiplantae</taxon>
        <taxon>Streptophyta</taxon>
        <taxon>Embryophyta</taxon>
        <taxon>Tracheophyta</taxon>
        <taxon>Spermatophyta</taxon>
        <taxon>Magnoliopsida</taxon>
        <taxon>Liliopsida</taxon>
        <taxon>Poales</taxon>
        <taxon>Cyperaceae</taxon>
        <taxon>Cyperoideae</taxon>
        <taxon>Cariceae</taxon>
        <taxon>Carex</taxon>
        <taxon>Carex subgen. Euthyceras</taxon>
    </lineage>
</organism>
<evidence type="ECO:0000313" key="3">
    <source>
        <dbReference type="Proteomes" id="UP000623129"/>
    </source>
</evidence>
<dbReference type="Gene3D" id="3.40.50.11350">
    <property type="match status" value="1"/>
</dbReference>
<name>A0A833QNE5_9POAL</name>
<gene>
    <name evidence="2" type="ORF">FCM35_KLT09198</name>
</gene>
<comment type="caution">
    <text evidence="2">The sequence shown here is derived from an EMBL/GenBank/DDBJ whole genome shotgun (WGS) entry which is preliminary data.</text>
</comment>
<keyword evidence="1" id="KW-0812">Transmembrane</keyword>
<dbReference type="EMBL" id="SWLB01000019">
    <property type="protein sequence ID" value="KAF3326118.1"/>
    <property type="molecule type" value="Genomic_DNA"/>
</dbReference>
<keyword evidence="1" id="KW-1133">Transmembrane helix</keyword>
<evidence type="ECO:0008006" key="4">
    <source>
        <dbReference type="Google" id="ProtNLM"/>
    </source>
</evidence>
<dbReference type="OrthoDB" id="1903705at2759"/>
<keyword evidence="3" id="KW-1185">Reference proteome</keyword>
<proteinExistence type="predicted"/>